<dbReference type="Proteomes" id="UP000268014">
    <property type="component" value="Unassembled WGS sequence"/>
</dbReference>
<dbReference type="AlphaFoldDB" id="A0A0N4W8Q9"/>
<name>A0A0N4W8Q9_HAEPC</name>
<protein>
    <submittedName>
        <fullName evidence="3">ANTAR domain-containing protein</fullName>
    </submittedName>
</protein>
<reference evidence="3" key="1">
    <citation type="submission" date="2017-02" db="UniProtKB">
        <authorList>
            <consortium name="WormBaseParasite"/>
        </authorList>
    </citation>
    <scope>IDENTIFICATION</scope>
</reference>
<proteinExistence type="predicted"/>
<evidence type="ECO:0000313" key="2">
    <source>
        <dbReference type="Proteomes" id="UP000268014"/>
    </source>
</evidence>
<organism evidence="3">
    <name type="scientific">Haemonchus placei</name>
    <name type="common">Barber's pole worm</name>
    <dbReference type="NCBI Taxonomy" id="6290"/>
    <lineage>
        <taxon>Eukaryota</taxon>
        <taxon>Metazoa</taxon>
        <taxon>Ecdysozoa</taxon>
        <taxon>Nematoda</taxon>
        <taxon>Chromadorea</taxon>
        <taxon>Rhabditida</taxon>
        <taxon>Rhabditina</taxon>
        <taxon>Rhabditomorpha</taxon>
        <taxon>Strongyloidea</taxon>
        <taxon>Trichostrongylidae</taxon>
        <taxon>Haemonchus</taxon>
    </lineage>
</organism>
<sequence>MLDADQEAVTARRLAVACAEAEQRSSVAMLLVALVYSRAMLGVDQEAATARRPAVASAEAEQRSLVAM</sequence>
<accession>A0A0N4W8Q9</accession>
<gene>
    <name evidence="1" type="ORF">HPLM_LOCUS6607</name>
</gene>
<reference evidence="1 2" key="2">
    <citation type="submission" date="2018-11" db="EMBL/GenBank/DDBJ databases">
        <authorList>
            <consortium name="Pathogen Informatics"/>
        </authorList>
    </citation>
    <scope>NUCLEOTIDE SEQUENCE [LARGE SCALE GENOMIC DNA]</scope>
    <source>
        <strain evidence="1 2">MHpl1</strain>
    </source>
</reference>
<dbReference type="EMBL" id="UZAF01016519">
    <property type="protein sequence ID" value="VDO29512.1"/>
    <property type="molecule type" value="Genomic_DNA"/>
</dbReference>
<evidence type="ECO:0000313" key="1">
    <source>
        <dbReference type="EMBL" id="VDO29512.1"/>
    </source>
</evidence>
<dbReference type="WBParaSite" id="HPLM_0000661501-mRNA-1">
    <property type="protein sequence ID" value="HPLM_0000661501-mRNA-1"/>
    <property type="gene ID" value="HPLM_0000661501"/>
</dbReference>
<evidence type="ECO:0000313" key="3">
    <source>
        <dbReference type="WBParaSite" id="HPLM_0000661501-mRNA-1"/>
    </source>
</evidence>
<keyword evidence="2" id="KW-1185">Reference proteome</keyword>